<name>A0A7Y9NM79_9BACT</name>
<evidence type="ECO:0000256" key="2">
    <source>
        <dbReference type="ARBA" id="ARBA00004141"/>
    </source>
</evidence>
<dbReference type="InterPro" id="IPR038318">
    <property type="entry name" value="KdpD_sf"/>
</dbReference>
<feature type="transmembrane region" description="Helical" evidence="13">
    <location>
        <begin position="34"/>
        <end position="52"/>
    </location>
</feature>
<dbReference type="PRINTS" id="PR00344">
    <property type="entry name" value="BCTRLSENSOR"/>
</dbReference>
<evidence type="ECO:0000256" key="3">
    <source>
        <dbReference type="ARBA" id="ARBA00012438"/>
    </source>
</evidence>
<dbReference type="InterPro" id="IPR036097">
    <property type="entry name" value="HisK_dim/P_sf"/>
</dbReference>
<keyword evidence="9" id="KW-0067">ATP-binding</keyword>
<keyword evidence="5 15" id="KW-0808">Transferase</keyword>
<dbReference type="PANTHER" id="PTHR45569">
    <property type="entry name" value="SENSOR PROTEIN KDPD"/>
    <property type="match status" value="1"/>
</dbReference>
<keyword evidence="8 15" id="KW-0418">Kinase</keyword>
<evidence type="ECO:0000313" key="15">
    <source>
        <dbReference type="EMBL" id="NYF51752.1"/>
    </source>
</evidence>
<dbReference type="SMART" id="SM00387">
    <property type="entry name" value="HATPase_c"/>
    <property type="match status" value="1"/>
</dbReference>
<dbReference type="PANTHER" id="PTHR45569:SF1">
    <property type="entry name" value="SENSOR PROTEIN KDPD"/>
    <property type="match status" value="1"/>
</dbReference>
<keyword evidence="10 13" id="KW-1133">Transmembrane helix</keyword>
<dbReference type="InterPro" id="IPR004358">
    <property type="entry name" value="Sig_transdc_His_kin-like_C"/>
</dbReference>
<comment type="catalytic activity">
    <reaction evidence="1">
        <text>ATP + protein L-histidine = ADP + protein N-phospho-L-histidine.</text>
        <dbReference type="EC" id="2.7.13.3"/>
    </reaction>
</comment>
<keyword evidence="6 13" id="KW-0812">Transmembrane</keyword>
<keyword evidence="12 13" id="KW-0472">Membrane</keyword>
<evidence type="ECO:0000256" key="8">
    <source>
        <dbReference type="ARBA" id="ARBA00022777"/>
    </source>
</evidence>
<keyword evidence="11" id="KW-0902">Two-component regulatory system</keyword>
<feature type="transmembrane region" description="Helical" evidence="13">
    <location>
        <begin position="9"/>
        <end position="28"/>
    </location>
</feature>
<dbReference type="Gene3D" id="3.30.565.10">
    <property type="entry name" value="Histidine kinase-like ATPase, C-terminal domain"/>
    <property type="match status" value="1"/>
</dbReference>
<feature type="domain" description="Histidine kinase" evidence="14">
    <location>
        <begin position="263"/>
        <end position="477"/>
    </location>
</feature>
<dbReference type="GO" id="GO:0005886">
    <property type="term" value="C:plasma membrane"/>
    <property type="evidence" value="ECO:0007669"/>
    <property type="project" value="TreeGrafter"/>
</dbReference>
<dbReference type="InterPro" id="IPR003661">
    <property type="entry name" value="HisK_dim/P_dom"/>
</dbReference>
<accession>A0A7Y9NM79</accession>
<dbReference type="CDD" id="cd00082">
    <property type="entry name" value="HisKA"/>
    <property type="match status" value="1"/>
</dbReference>
<dbReference type="SUPFAM" id="SSF47384">
    <property type="entry name" value="Homodimeric domain of signal transducing histidine kinase"/>
    <property type="match status" value="1"/>
</dbReference>
<dbReference type="Gene3D" id="1.10.287.130">
    <property type="match status" value="1"/>
</dbReference>
<evidence type="ECO:0000256" key="6">
    <source>
        <dbReference type="ARBA" id="ARBA00022692"/>
    </source>
</evidence>
<keyword evidence="4" id="KW-0597">Phosphoprotein</keyword>
<dbReference type="InterPro" id="IPR052023">
    <property type="entry name" value="Histidine_kinase_KdpD"/>
</dbReference>
<organism evidence="15 16">
    <name type="scientific">Tunturiibacter lichenicola</name>
    <dbReference type="NCBI Taxonomy" id="2051959"/>
    <lineage>
        <taxon>Bacteria</taxon>
        <taxon>Pseudomonadati</taxon>
        <taxon>Acidobacteriota</taxon>
        <taxon>Terriglobia</taxon>
        <taxon>Terriglobales</taxon>
        <taxon>Acidobacteriaceae</taxon>
        <taxon>Tunturiibacter</taxon>
    </lineage>
</organism>
<keyword evidence="7" id="KW-0547">Nucleotide-binding</keyword>
<dbReference type="Gene3D" id="1.20.120.620">
    <property type="entry name" value="Backbone structure of the membrane domain of e. Coli histidine kinase receptor kdpd"/>
    <property type="match status" value="1"/>
</dbReference>
<dbReference type="PROSITE" id="PS50109">
    <property type="entry name" value="HIS_KIN"/>
    <property type="match status" value="1"/>
</dbReference>
<dbReference type="Pfam" id="PF02518">
    <property type="entry name" value="HATPase_c"/>
    <property type="match status" value="1"/>
</dbReference>
<evidence type="ECO:0000256" key="11">
    <source>
        <dbReference type="ARBA" id="ARBA00023012"/>
    </source>
</evidence>
<dbReference type="InterPro" id="IPR025201">
    <property type="entry name" value="KdpD_TM"/>
</dbReference>
<evidence type="ECO:0000256" key="13">
    <source>
        <dbReference type="SAM" id="Phobius"/>
    </source>
</evidence>
<evidence type="ECO:0000256" key="1">
    <source>
        <dbReference type="ARBA" id="ARBA00000085"/>
    </source>
</evidence>
<gene>
    <name evidence="15" type="ORF">HDF12_002117</name>
</gene>
<comment type="caution">
    <text evidence="15">The sequence shown here is derived from an EMBL/GenBank/DDBJ whole genome shotgun (WGS) entry which is preliminary data.</text>
</comment>
<feature type="transmembrane region" description="Helical" evidence="13">
    <location>
        <begin position="59"/>
        <end position="81"/>
    </location>
</feature>
<comment type="subcellular location">
    <subcellularLocation>
        <location evidence="2">Membrane</location>
        <topology evidence="2">Multi-pass membrane protein</topology>
    </subcellularLocation>
</comment>
<dbReference type="SMART" id="SM00388">
    <property type="entry name" value="HisKA"/>
    <property type="match status" value="1"/>
</dbReference>
<evidence type="ECO:0000256" key="10">
    <source>
        <dbReference type="ARBA" id="ARBA00022989"/>
    </source>
</evidence>
<dbReference type="Pfam" id="PF13493">
    <property type="entry name" value="DUF4118"/>
    <property type="match status" value="1"/>
</dbReference>
<evidence type="ECO:0000313" key="16">
    <source>
        <dbReference type="Proteomes" id="UP000534186"/>
    </source>
</evidence>
<dbReference type="GO" id="GO:0005524">
    <property type="term" value="F:ATP binding"/>
    <property type="evidence" value="ECO:0007669"/>
    <property type="project" value="UniProtKB-KW"/>
</dbReference>
<dbReference type="AlphaFoldDB" id="A0A7Y9NM79"/>
<dbReference type="EMBL" id="JACCCV010000001">
    <property type="protein sequence ID" value="NYF51752.1"/>
    <property type="molecule type" value="Genomic_DNA"/>
</dbReference>
<dbReference type="InterPro" id="IPR003594">
    <property type="entry name" value="HATPase_dom"/>
</dbReference>
<evidence type="ECO:0000256" key="9">
    <source>
        <dbReference type="ARBA" id="ARBA00022840"/>
    </source>
</evidence>
<evidence type="ECO:0000256" key="4">
    <source>
        <dbReference type="ARBA" id="ARBA00022553"/>
    </source>
</evidence>
<evidence type="ECO:0000256" key="5">
    <source>
        <dbReference type="ARBA" id="ARBA00022679"/>
    </source>
</evidence>
<dbReference type="Proteomes" id="UP000534186">
    <property type="component" value="Unassembled WGS sequence"/>
</dbReference>
<sequence length="481" mass="52875">MIAKPIQVVLRRIAGGCAAGMLLTLLSYRLHFNLSAATSIHLFLVVVIALRWGLFEASVVSILSVACLDYFFTQPLFQFYITDSHDWIALLVFEATALVVSSLSDRVSHHARELERRQAQQQKLYELSQNILLLNRDDAVDQQLVDLIRSSLRVKGVALWNAYEVHQWKSGDCDFSDDEVRSAYFLETNDDDLSTGVSRRVLRLGTRPIGSLFLCGHSLDSASINAASSLAAVAIERARSFSTEANAEAAKQSEQLRSAILDGLAHAFKSPLTTIRASSSGLLAMNTLSGTEEKLVGLIDRHAGHLSDLATHLLLTAKLDSGDLKIKREQVDVARLIHSTITESSQELDGHSIDFQVSSGHNAVYGDGKLLQMALFQVLDNAAKYGRPNSQVAIVVHEEEAELVIRIKNEGSFIPDDEKEKVFQRFYRCSGSVKTISGTGIGLSVVRRIAEAHSGRTWVESDQVNGTTFAIALPRMAKEKA</sequence>
<evidence type="ECO:0000256" key="12">
    <source>
        <dbReference type="ARBA" id="ARBA00023136"/>
    </source>
</evidence>
<dbReference type="GO" id="GO:0000155">
    <property type="term" value="F:phosphorelay sensor kinase activity"/>
    <property type="evidence" value="ECO:0007669"/>
    <property type="project" value="InterPro"/>
</dbReference>
<reference evidence="15 16" key="1">
    <citation type="submission" date="2020-07" db="EMBL/GenBank/DDBJ databases">
        <title>Genomic Encyclopedia of Type Strains, Phase IV (KMG-V): Genome sequencing to study the core and pangenomes of soil and plant-associated prokaryotes.</title>
        <authorList>
            <person name="Whitman W."/>
        </authorList>
    </citation>
    <scope>NUCLEOTIDE SEQUENCE [LARGE SCALE GENOMIC DNA]</scope>
    <source>
        <strain evidence="15 16">M8UP30</strain>
    </source>
</reference>
<dbReference type="FunFam" id="3.30.565.10:FF:000006">
    <property type="entry name" value="Sensor histidine kinase WalK"/>
    <property type="match status" value="1"/>
</dbReference>
<dbReference type="SUPFAM" id="SSF55874">
    <property type="entry name" value="ATPase domain of HSP90 chaperone/DNA topoisomerase II/histidine kinase"/>
    <property type="match status" value="1"/>
</dbReference>
<evidence type="ECO:0000256" key="7">
    <source>
        <dbReference type="ARBA" id="ARBA00022741"/>
    </source>
</evidence>
<protein>
    <recommendedName>
        <fullName evidence="3">histidine kinase</fullName>
        <ecNumber evidence="3">2.7.13.3</ecNumber>
    </recommendedName>
</protein>
<dbReference type="InterPro" id="IPR005467">
    <property type="entry name" value="His_kinase_dom"/>
</dbReference>
<evidence type="ECO:0000259" key="14">
    <source>
        <dbReference type="PROSITE" id="PS50109"/>
    </source>
</evidence>
<proteinExistence type="predicted"/>
<dbReference type="InterPro" id="IPR036890">
    <property type="entry name" value="HATPase_C_sf"/>
</dbReference>
<dbReference type="EC" id="2.7.13.3" evidence="3"/>